<reference evidence="9 10" key="1">
    <citation type="submission" date="2019-08" db="EMBL/GenBank/DDBJ databases">
        <authorList>
            <person name="Alioto T."/>
            <person name="Alioto T."/>
            <person name="Gomez Garrido J."/>
        </authorList>
    </citation>
    <scope>NUCLEOTIDE SEQUENCE [LARGE SCALE GENOMIC DNA]</scope>
</reference>
<dbReference type="GO" id="GO:0060271">
    <property type="term" value="P:cilium assembly"/>
    <property type="evidence" value="ECO:0007669"/>
    <property type="project" value="TreeGrafter"/>
</dbReference>
<dbReference type="InterPro" id="IPR027918">
    <property type="entry name" value="HYLS1_C_dom"/>
</dbReference>
<accession>A0A5E4MEG3</accession>
<name>A0A5E4MEG3_9HEMI</name>
<evidence type="ECO:0000313" key="10">
    <source>
        <dbReference type="Proteomes" id="UP000325440"/>
    </source>
</evidence>
<evidence type="ECO:0000256" key="5">
    <source>
        <dbReference type="ARBA" id="ARBA00022794"/>
    </source>
</evidence>
<evidence type="ECO:0000256" key="3">
    <source>
        <dbReference type="ARBA" id="ARBA00010091"/>
    </source>
</evidence>
<dbReference type="AlphaFoldDB" id="A0A5E4MEG3"/>
<evidence type="ECO:0000313" key="9">
    <source>
        <dbReference type="EMBL" id="VVC29859.1"/>
    </source>
</evidence>
<comment type="subcellular location">
    <subcellularLocation>
        <location evidence="2">Cell projection</location>
        <location evidence="2">Cilium</location>
    </subcellularLocation>
    <subcellularLocation>
        <location evidence="1">Cytoplasm</location>
        <location evidence="1">Cytoskeleton</location>
        <location evidence="1">Microtubule organizing center</location>
        <location evidence="1">Centrosome</location>
        <location evidence="1">Centriole</location>
    </subcellularLocation>
</comment>
<keyword evidence="5" id="KW-0970">Cilium biogenesis/degradation</keyword>
<organism evidence="9 10">
    <name type="scientific">Cinara cedri</name>
    <dbReference type="NCBI Taxonomy" id="506608"/>
    <lineage>
        <taxon>Eukaryota</taxon>
        <taxon>Metazoa</taxon>
        <taxon>Ecdysozoa</taxon>
        <taxon>Arthropoda</taxon>
        <taxon>Hexapoda</taxon>
        <taxon>Insecta</taxon>
        <taxon>Pterygota</taxon>
        <taxon>Neoptera</taxon>
        <taxon>Paraneoptera</taxon>
        <taxon>Hemiptera</taxon>
        <taxon>Sternorrhyncha</taxon>
        <taxon>Aphidomorpha</taxon>
        <taxon>Aphidoidea</taxon>
        <taxon>Aphididae</taxon>
        <taxon>Lachninae</taxon>
        <taxon>Cinara</taxon>
    </lineage>
</organism>
<dbReference type="InterPro" id="IPR052319">
    <property type="entry name" value="Centriolar_ciliogenesis_assoc"/>
</dbReference>
<evidence type="ECO:0000256" key="4">
    <source>
        <dbReference type="ARBA" id="ARBA00022490"/>
    </source>
</evidence>
<dbReference type="GO" id="GO:0005814">
    <property type="term" value="C:centriole"/>
    <property type="evidence" value="ECO:0007669"/>
    <property type="project" value="UniProtKB-SubCell"/>
</dbReference>
<evidence type="ECO:0000259" key="8">
    <source>
        <dbReference type="Pfam" id="PF15311"/>
    </source>
</evidence>
<evidence type="ECO:0000256" key="7">
    <source>
        <dbReference type="ARBA" id="ARBA00023273"/>
    </source>
</evidence>
<keyword evidence="6" id="KW-0206">Cytoskeleton</keyword>
<dbReference type="EMBL" id="CABPRJ010000500">
    <property type="protein sequence ID" value="VVC29859.1"/>
    <property type="molecule type" value="Genomic_DNA"/>
</dbReference>
<evidence type="ECO:0000256" key="1">
    <source>
        <dbReference type="ARBA" id="ARBA00004114"/>
    </source>
</evidence>
<dbReference type="Proteomes" id="UP000325440">
    <property type="component" value="Unassembled WGS sequence"/>
</dbReference>
<evidence type="ECO:0000256" key="6">
    <source>
        <dbReference type="ARBA" id="ARBA00023212"/>
    </source>
</evidence>
<keyword evidence="10" id="KW-1185">Reference proteome</keyword>
<keyword evidence="4" id="KW-0963">Cytoplasm</keyword>
<protein>
    <submittedName>
        <fullName evidence="9">Hydrolethalus syndrome protein 1, C-terminal domain</fullName>
    </submittedName>
</protein>
<feature type="domain" description="Centriolar and ciliogenesis-associated protein HYLS1 C-terminal" evidence="8">
    <location>
        <begin position="124"/>
        <end position="173"/>
    </location>
</feature>
<comment type="similarity">
    <text evidence="3">Belongs to the HYLS1 family.</text>
</comment>
<dbReference type="OrthoDB" id="6343432at2759"/>
<sequence>MEIDPVEVLHHLNALGYENVEPHLLQKFIKDLKKLIKYEKQKSKGNVKIDSMSNDKSPLKETIILTNNHCTNKCCIKKINNVYERLSRPISKTKLCSKAVSTVGVQTDNHDKQKNDNKYSQILKKKQMDPVSLHQYYQTEWEHHKIPGEKNHDKLRWQIRQKMIHKHKKAEDARLQLVQKYLEILNERPEVMFLYYINEELQVKLSINRYLTSTTNNLQPTTTLIKNQIREEKAFPLTWLAITSPF</sequence>
<dbReference type="Pfam" id="PF15311">
    <property type="entry name" value="HYLS1_C"/>
    <property type="match status" value="1"/>
</dbReference>
<proteinExistence type="inferred from homology"/>
<evidence type="ECO:0000256" key="2">
    <source>
        <dbReference type="ARBA" id="ARBA00004138"/>
    </source>
</evidence>
<gene>
    <name evidence="9" type="ORF">CINCED_3A024678</name>
</gene>
<dbReference type="PANTHER" id="PTHR34174:SF1">
    <property type="entry name" value="CENTRIOLAR AND CILIOGENESIS-ASSOCIATED PROTEIN HYLS1"/>
    <property type="match status" value="1"/>
</dbReference>
<dbReference type="GO" id="GO:0097730">
    <property type="term" value="C:non-motile cilium"/>
    <property type="evidence" value="ECO:0007669"/>
    <property type="project" value="TreeGrafter"/>
</dbReference>
<dbReference type="PANTHER" id="PTHR34174">
    <property type="entry name" value="HYDROLETHALUS SYNDROME PROTEIN 1"/>
    <property type="match status" value="1"/>
</dbReference>
<keyword evidence="7" id="KW-0966">Cell projection</keyword>